<accession>A0A645E6G6</accession>
<comment type="caution">
    <text evidence="2">The sequence shown here is derived from an EMBL/GenBank/DDBJ whole genome shotgun (WGS) entry which is preliminary data.</text>
</comment>
<organism evidence="2">
    <name type="scientific">bioreactor metagenome</name>
    <dbReference type="NCBI Taxonomy" id="1076179"/>
    <lineage>
        <taxon>unclassified sequences</taxon>
        <taxon>metagenomes</taxon>
        <taxon>ecological metagenomes</taxon>
    </lineage>
</organism>
<sequence>MVFQIAVVVCPVAGNDNDLARAAALCDIPRGQRRAAAAKDDNLSPGKRNSRAVCHVGESISVRIIPGQRAVELAHDGIDAADLLRGLVQPIAVGQYVPLIRNRHVQPGDVRARKKRPQRLRLQRIERIRLVAQRAVNGHRVAMPQRSPDQSVKQRLHR</sequence>
<proteinExistence type="predicted"/>
<evidence type="ECO:0000256" key="1">
    <source>
        <dbReference type="SAM" id="MobiDB-lite"/>
    </source>
</evidence>
<feature type="compositionally biased region" description="Polar residues" evidence="1">
    <location>
        <begin position="147"/>
        <end position="158"/>
    </location>
</feature>
<gene>
    <name evidence="2" type="ORF">SDC9_144324</name>
</gene>
<protein>
    <submittedName>
        <fullName evidence="2">Uncharacterized protein</fullName>
    </submittedName>
</protein>
<reference evidence="2" key="1">
    <citation type="submission" date="2019-08" db="EMBL/GenBank/DDBJ databases">
        <authorList>
            <person name="Kucharzyk K."/>
            <person name="Murdoch R.W."/>
            <person name="Higgins S."/>
            <person name="Loffler F."/>
        </authorList>
    </citation>
    <scope>NUCLEOTIDE SEQUENCE</scope>
</reference>
<evidence type="ECO:0000313" key="2">
    <source>
        <dbReference type="EMBL" id="MPM97151.1"/>
    </source>
</evidence>
<dbReference type="AlphaFoldDB" id="A0A645E6G6"/>
<dbReference type="EMBL" id="VSSQ01043462">
    <property type="protein sequence ID" value="MPM97151.1"/>
    <property type="molecule type" value="Genomic_DNA"/>
</dbReference>
<feature type="region of interest" description="Disordered" evidence="1">
    <location>
        <begin position="139"/>
        <end position="158"/>
    </location>
</feature>
<name>A0A645E6G6_9ZZZZ</name>